<name>A0AAW9TLE6_RHIML</name>
<comment type="similarity">
    <text evidence="1">Belongs to the short-chain dehydrogenases/reductases (SDR) family.</text>
</comment>
<dbReference type="CDD" id="cd05233">
    <property type="entry name" value="SDR_c"/>
    <property type="match status" value="1"/>
</dbReference>
<dbReference type="InterPro" id="IPR002347">
    <property type="entry name" value="SDR_fam"/>
</dbReference>
<dbReference type="GO" id="GO:0030497">
    <property type="term" value="P:fatty acid elongation"/>
    <property type="evidence" value="ECO:0007669"/>
    <property type="project" value="TreeGrafter"/>
</dbReference>
<feature type="domain" description="Ketoreductase" evidence="2">
    <location>
        <begin position="6"/>
        <end position="184"/>
    </location>
</feature>
<dbReference type="GO" id="GO:0016616">
    <property type="term" value="F:oxidoreductase activity, acting on the CH-OH group of donors, NAD or NADP as acceptor"/>
    <property type="evidence" value="ECO:0007669"/>
    <property type="project" value="TreeGrafter"/>
</dbReference>
<dbReference type="FunFam" id="3.40.50.720:FF:000084">
    <property type="entry name" value="Short-chain dehydrogenase reductase"/>
    <property type="match status" value="1"/>
</dbReference>
<proteinExistence type="inferred from homology"/>
<sequence>MSDGMKSVLITGGASGIGLEIARLLHERGWRVYLMDRNADALADACRAIPIDPAQAIACSVTDEKEVESAIATAAAAGAPLRAVINSAGIAMDRPAVETSVDDFRRILDVNLTGTFIVCREAARHWLATATPGAIVNISSVSGLVGNKGRAAYGASKGAVNLLTYILATELGQDGIRVNAIAPGAIDTPLSRAVHTDDVRAQWHERIPQRRYGSSREIAASAAFLISEEASYINGQILAVDGGFVNAGLALKGR</sequence>
<dbReference type="PRINTS" id="PR00080">
    <property type="entry name" value="SDRFAMILY"/>
</dbReference>
<organism evidence="3 4">
    <name type="scientific">Rhizobium meliloti</name>
    <name type="common">Ensifer meliloti</name>
    <name type="synonym">Sinorhizobium meliloti</name>
    <dbReference type="NCBI Taxonomy" id="382"/>
    <lineage>
        <taxon>Bacteria</taxon>
        <taxon>Pseudomonadati</taxon>
        <taxon>Pseudomonadota</taxon>
        <taxon>Alphaproteobacteria</taxon>
        <taxon>Hyphomicrobiales</taxon>
        <taxon>Rhizobiaceae</taxon>
        <taxon>Sinorhizobium/Ensifer group</taxon>
        <taxon>Sinorhizobium</taxon>
    </lineage>
</organism>
<protein>
    <submittedName>
        <fullName evidence="3">SDR family oxidoreductase</fullName>
    </submittedName>
</protein>
<comment type="caution">
    <text evidence="3">The sequence shown here is derived from an EMBL/GenBank/DDBJ whole genome shotgun (WGS) entry which is preliminary data.</text>
</comment>
<dbReference type="InterPro" id="IPR020904">
    <property type="entry name" value="Sc_DH/Rdtase_CS"/>
</dbReference>
<dbReference type="AlphaFoldDB" id="A0AAW9TLE6"/>
<dbReference type="Proteomes" id="UP000429484">
    <property type="component" value="Unassembled WGS sequence"/>
</dbReference>
<dbReference type="NCBIfam" id="NF005559">
    <property type="entry name" value="PRK07231.1"/>
    <property type="match status" value="1"/>
</dbReference>
<evidence type="ECO:0000259" key="2">
    <source>
        <dbReference type="SMART" id="SM00822"/>
    </source>
</evidence>
<dbReference type="InterPro" id="IPR057326">
    <property type="entry name" value="KR_dom"/>
</dbReference>
<dbReference type="InterPro" id="IPR036291">
    <property type="entry name" value="NAD(P)-bd_dom_sf"/>
</dbReference>
<dbReference type="PRINTS" id="PR00081">
    <property type="entry name" value="GDHRDH"/>
</dbReference>
<evidence type="ECO:0000313" key="3">
    <source>
        <dbReference type="EMBL" id="MQW33338.1"/>
    </source>
</evidence>
<reference evidence="3 4" key="1">
    <citation type="journal article" date="2013" name="Genome Biol.">
        <title>Comparative genomics of the core and accessory genomes of 48 Sinorhizobium strains comprising five genospecies.</title>
        <authorList>
            <person name="Sugawara M."/>
            <person name="Epstein B."/>
            <person name="Badgley B.D."/>
            <person name="Unno T."/>
            <person name="Xu L."/>
            <person name="Reese J."/>
            <person name="Gyaneshwar P."/>
            <person name="Denny R."/>
            <person name="Mudge J."/>
            <person name="Bharti A.K."/>
            <person name="Farmer A.D."/>
            <person name="May G.D."/>
            <person name="Woodward J.E."/>
            <person name="Medigue C."/>
            <person name="Vallenet D."/>
            <person name="Lajus A."/>
            <person name="Rouy Z."/>
            <person name="Martinez-Vaz B."/>
            <person name="Tiffin P."/>
            <person name="Young N.D."/>
            <person name="Sadowsky M.J."/>
        </authorList>
    </citation>
    <scope>NUCLEOTIDE SEQUENCE [LARGE SCALE GENOMIC DNA]</scope>
    <source>
        <strain evidence="3 4">N6B1</strain>
    </source>
</reference>
<accession>A0AAW9TLE6</accession>
<dbReference type="SMART" id="SM00822">
    <property type="entry name" value="PKS_KR"/>
    <property type="match status" value="1"/>
</dbReference>
<dbReference type="PANTHER" id="PTHR42760:SF123">
    <property type="entry name" value="OXIDOREDUCTASE"/>
    <property type="match status" value="1"/>
</dbReference>
<dbReference type="Gene3D" id="3.40.50.720">
    <property type="entry name" value="NAD(P)-binding Rossmann-like Domain"/>
    <property type="match status" value="1"/>
</dbReference>
<evidence type="ECO:0000313" key="4">
    <source>
        <dbReference type="Proteomes" id="UP000429484"/>
    </source>
</evidence>
<evidence type="ECO:0000256" key="1">
    <source>
        <dbReference type="ARBA" id="ARBA00006484"/>
    </source>
</evidence>
<dbReference type="EMBL" id="WISR01000109">
    <property type="protein sequence ID" value="MQW33338.1"/>
    <property type="molecule type" value="Genomic_DNA"/>
</dbReference>
<dbReference type="PANTHER" id="PTHR42760">
    <property type="entry name" value="SHORT-CHAIN DEHYDROGENASES/REDUCTASES FAMILY MEMBER"/>
    <property type="match status" value="1"/>
</dbReference>
<dbReference type="SUPFAM" id="SSF51735">
    <property type="entry name" value="NAD(P)-binding Rossmann-fold domains"/>
    <property type="match status" value="1"/>
</dbReference>
<gene>
    <name evidence="3" type="ORF">GHK53_11110</name>
</gene>
<dbReference type="PROSITE" id="PS00061">
    <property type="entry name" value="ADH_SHORT"/>
    <property type="match status" value="1"/>
</dbReference>
<dbReference type="Pfam" id="PF13561">
    <property type="entry name" value="adh_short_C2"/>
    <property type="match status" value="1"/>
</dbReference>